<name>A0ABW1DA18_9ACTN</name>
<dbReference type="EMBL" id="JBHSPA010000114">
    <property type="protein sequence ID" value="MFC5834647.1"/>
    <property type="molecule type" value="Genomic_DNA"/>
</dbReference>
<protein>
    <submittedName>
        <fullName evidence="3">Phage major capsid protein</fullName>
    </submittedName>
</protein>
<dbReference type="NCBIfam" id="TIGR01554">
    <property type="entry name" value="major_cap_HK97"/>
    <property type="match status" value="1"/>
</dbReference>
<dbReference type="Gene3D" id="3.30.2400.10">
    <property type="entry name" value="Major capsid protein gp5"/>
    <property type="match status" value="1"/>
</dbReference>
<organism evidence="3 4">
    <name type="scientific">Nonomuraea insulae</name>
    <dbReference type="NCBI Taxonomy" id="1616787"/>
    <lineage>
        <taxon>Bacteria</taxon>
        <taxon>Bacillati</taxon>
        <taxon>Actinomycetota</taxon>
        <taxon>Actinomycetes</taxon>
        <taxon>Streptosporangiales</taxon>
        <taxon>Streptosporangiaceae</taxon>
        <taxon>Nonomuraea</taxon>
    </lineage>
</organism>
<dbReference type="Proteomes" id="UP001596058">
    <property type="component" value="Unassembled WGS sequence"/>
</dbReference>
<dbReference type="SUPFAM" id="SSF56563">
    <property type="entry name" value="Major capsid protein gp5"/>
    <property type="match status" value="1"/>
</dbReference>
<comment type="subcellular location">
    <subcellularLocation>
        <location evidence="1">Virion</location>
    </subcellularLocation>
</comment>
<reference evidence="4" key="1">
    <citation type="journal article" date="2019" name="Int. J. Syst. Evol. Microbiol.">
        <title>The Global Catalogue of Microorganisms (GCM) 10K type strain sequencing project: providing services to taxonomists for standard genome sequencing and annotation.</title>
        <authorList>
            <consortium name="The Broad Institute Genomics Platform"/>
            <consortium name="The Broad Institute Genome Sequencing Center for Infectious Disease"/>
            <person name="Wu L."/>
            <person name="Ma J."/>
        </authorList>
    </citation>
    <scope>NUCLEOTIDE SEQUENCE [LARGE SCALE GENOMIC DNA]</scope>
    <source>
        <strain evidence="4">CCUG 53903</strain>
    </source>
</reference>
<dbReference type="RefSeq" id="WP_379524061.1">
    <property type="nucleotide sequence ID" value="NZ_JBHSPA010000114.1"/>
</dbReference>
<feature type="domain" description="Phage capsid-like C-terminal" evidence="2">
    <location>
        <begin position="144"/>
        <end position="428"/>
    </location>
</feature>
<evidence type="ECO:0000259" key="2">
    <source>
        <dbReference type="Pfam" id="PF05065"/>
    </source>
</evidence>
<comment type="caution">
    <text evidence="3">The sequence shown here is derived from an EMBL/GenBank/DDBJ whole genome shotgun (WGS) entry which is preliminary data.</text>
</comment>
<gene>
    <name evidence="3" type="ORF">ACFPZ3_63315</name>
</gene>
<dbReference type="InterPro" id="IPR024455">
    <property type="entry name" value="Phage_capsid"/>
</dbReference>
<proteinExistence type="predicted"/>
<dbReference type="Pfam" id="PF05065">
    <property type="entry name" value="Phage_capsid"/>
    <property type="match status" value="1"/>
</dbReference>
<evidence type="ECO:0000313" key="3">
    <source>
        <dbReference type="EMBL" id="MFC5834647.1"/>
    </source>
</evidence>
<sequence length="443" mass="48087">MNTNVIPTSADDLEEMLTDGRVTAMFEDGKPKPEFGEFIRNYAKVLQGKGTELAAQVREETQRVLAEYLREHGTSEVNRLDLAPGKQVKPSNTAPGAKVDALFNSHADFLRAAWYRNGSPEAVQAQEQMRGIRNSYGSTIPADGGFLIPETLRSTLLQVALEMAIVRPRATVIPMDSLRVPFPTIDETTHAGSVYGGMVGYWTEEAGALSETEAKFGRVVLEAKKLTGYSEVPNELFQDSIVSFAAFLNQVWPKAIAFFEDLAFFSGTGVGEPLGFLKAPSAVSVAKESGQAGDTIVWENIVKMYSRMLPSSLGSAVWVAHVDTFPELATMALSVGTGGGPIWLNNGVEGPPMTILGRPVIFSEKAETLGDAGDLNFVDFSYYLLGDRQAMSMETSPHYKFANDKTAVRIIERVDGRPWLQSAITPAKGSNTLSAYVKIAARA</sequence>
<keyword evidence="4" id="KW-1185">Reference proteome</keyword>
<evidence type="ECO:0000256" key="1">
    <source>
        <dbReference type="ARBA" id="ARBA00004328"/>
    </source>
</evidence>
<dbReference type="InterPro" id="IPR054612">
    <property type="entry name" value="Phage_capsid-like_C"/>
</dbReference>
<accession>A0ABW1DA18</accession>
<evidence type="ECO:0000313" key="4">
    <source>
        <dbReference type="Proteomes" id="UP001596058"/>
    </source>
</evidence>